<keyword evidence="1" id="KW-0645">Protease</keyword>
<feature type="domain" description="Peptidase family U32 C-terminal" evidence="4">
    <location>
        <begin position="328"/>
        <end position="405"/>
    </location>
</feature>
<comment type="similarity">
    <text evidence="3">Belongs to the peptidase U32 family.</text>
</comment>
<keyword evidence="2" id="KW-0378">Hydrolase</keyword>
<accession>A0A419EY22</accession>
<dbReference type="GO" id="GO:0006508">
    <property type="term" value="P:proteolysis"/>
    <property type="evidence" value="ECO:0007669"/>
    <property type="project" value="UniProtKB-KW"/>
</dbReference>
<dbReference type="InterPro" id="IPR001539">
    <property type="entry name" value="Peptidase_U32"/>
</dbReference>
<sequence length="409" mass="45431">MSADRPETARVELIAPAGNFQKLKVAVAFGANAVYLSGQRLSLRAQSENFTPEQMAEAIQYAHEKRVRVYLLLNVFPRNEHLTEMREELASLASLAPDAVVVSDIGAFELVRKTAPDIPIHISTQANVMNWRAARFWERMGASRIILARELSLGEVSEIASRVDIELEMFVHGAMCMAYSGRCFMSRHFVGRDSNLGDCAQPCRWAYKLTEETRPDDVLEVEEGPEGTLIFSSRDLCMIEHIPEIIAAGVRGLKIEGRMKSAYYVGIATRAYRRALDAFSSSPATFSAEPAWLDELRKTSNRDFTTGFYLGEMQAGLTPAGGARRKSTHSFVGIVVDAEKDKSKVEVRGRLEKGTSVECVQPSGRDFEHAIKSMTDETGAELEIAQPNQIIYLPELHAETLSLLRAVIQ</sequence>
<evidence type="ECO:0000256" key="1">
    <source>
        <dbReference type="ARBA" id="ARBA00022670"/>
    </source>
</evidence>
<dbReference type="Gene3D" id="2.40.30.10">
    <property type="entry name" value="Translation factors"/>
    <property type="match status" value="1"/>
</dbReference>
<dbReference type="GO" id="GO:0008233">
    <property type="term" value="F:peptidase activity"/>
    <property type="evidence" value="ECO:0007669"/>
    <property type="project" value="UniProtKB-KW"/>
</dbReference>
<name>A0A419EY22_9BACT</name>
<reference evidence="5 6" key="1">
    <citation type="journal article" date="2017" name="ISME J.">
        <title>Energy and carbon metabolisms in a deep terrestrial subsurface fluid microbial community.</title>
        <authorList>
            <person name="Momper L."/>
            <person name="Jungbluth S.P."/>
            <person name="Lee M.D."/>
            <person name="Amend J.P."/>
        </authorList>
    </citation>
    <scope>NUCLEOTIDE SEQUENCE [LARGE SCALE GENOMIC DNA]</scope>
    <source>
        <strain evidence="5">SURF_17</strain>
    </source>
</reference>
<evidence type="ECO:0000256" key="2">
    <source>
        <dbReference type="ARBA" id="ARBA00022801"/>
    </source>
</evidence>
<dbReference type="AlphaFoldDB" id="A0A419EY22"/>
<dbReference type="InterPro" id="IPR051454">
    <property type="entry name" value="RNA/ubiquinone_mod_enzymes"/>
</dbReference>
<evidence type="ECO:0000259" key="4">
    <source>
        <dbReference type="Pfam" id="PF16325"/>
    </source>
</evidence>
<evidence type="ECO:0000313" key="6">
    <source>
        <dbReference type="Proteomes" id="UP000285961"/>
    </source>
</evidence>
<dbReference type="EMBL" id="QZKI01000076">
    <property type="protein sequence ID" value="RJP69989.1"/>
    <property type="molecule type" value="Genomic_DNA"/>
</dbReference>
<proteinExistence type="inferred from homology"/>
<evidence type="ECO:0000256" key="3">
    <source>
        <dbReference type="ARBA" id="ARBA00038374"/>
    </source>
</evidence>
<dbReference type="Pfam" id="PF16325">
    <property type="entry name" value="Peptidase_U32_C"/>
    <property type="match status" value="1"/>
</dbReference>
<evidence type="ECO:0000313" key="5">
    <source>
        <dbReference type="EMBL" id="RJP69989.1"/>
    </source>
</evidence>
<organism evidence="5 6">
    <name type="scientific">Candidatus Abyssobacteria bacterium SURF_17</name>
    <dbReference type="NCBI Taxonomy" id="2093361"/>
    <lineage>
        <taxon>Bacteria</taxon>
        <taxon>Pseudomonadati</taxon>
        <taxon>Candidatus Hydrogenedentota</taxon>
        <taxon>Candidatus Abyssobacteria</taxon>
    </lineage>
</organism>
<dbReference type="PROSITE" id="PS01276">
    <property type="entry name" value="PEPTIDASE_U32"/>
    <property type="match status" value="1"/>
</dbReference>
<gene>
    <name evidence="5" type="ORF">C4532_09980</name>
</gene>
<dbReference type="PANTHER" id="PTHR30217">
    <property type="entry name" value="PEPTIDASE U32 FAMILY"/>
    <property type="match status" value="1"/>
</dbReference>
<protein>
    <submittedName>
        <fullName evidence="5">U32 family peptidase</fullName>
    </submittedName>
</protein>
<dbReference type="InterPro" id="IPR032525">
    <property type="entry name" value="Peptidase_U32_C"/>
</dbReference>
<dbReference type="PANTHER" id="PTHR30217:SF6">
    <property type="entry name" value="TRNA HYDROXYLATION PROTEIN P"/>
    <property type="match status" value="1"/>
</dbReference>
<dbReference type="Proteomes" id="UP000285961">
    <property type="component" value="Unassembled WGS sequence"/>
</dbReference>
<comment type="caution">
    <text evidence="5">The sequence shown here is derived from an EMBL/GenBank/DDBJ whole genome shotgun (WGS) entry which is preliminary data.</text>
</comment>
<dbReference type="Pfam" id="PF01136">
    <property type="entry name" value="Peptidase_U32"/>
    <property type="match status" value="1"/>
</dbReference>